<sequence>MLRQLYLSGLRPGRRTDGLSPGAVAPAARPSADERRGLSIGLNRSDIWSGLDARCGVHRVKEWPAVSKNTRAESGLAKNNVPPGIRLDAYQLSGPSSD</sequence>
<accession>A0A090FFQ9</accession>
<organism evidence="2 5">
    <name type="scientific">Mesorhizobium plurifarium</name>
    <dbReference type="NCBI Taxonomy" id="69974"/>
    <lineage>
        <taxon>Bacteria</taxon>
        <taxon>Pseudomonadati</taxon>
        <taxon>Pseudomonadota</taxon>
        <taxon>Alphaproteobacteria</taxon>
        <taxon>Hyphomicrobiales</taxon>
        <taxon>Phyllobacteriaceae</taxon>
        <taxon>Mesorhizobium</taxon>
    </lineage>
</organism>
<dbReference type="EMBL" id="CCNB01000003">
    <property type="protein sequence ID" value="CDX17840.1"/>
    <property type="molecule type" value="Genomic_DNA"/>
</dbReference>
<reference evidence="4 5" key="1">
    <citation type="submission" date="2014-08" db="EMBL/GenBank/DDBJ databases">
        <authorList>
            <person name="Moulin Lionel"/>
        </authorList>
    </citation>
    <scope>NUCLEOTIDE SEQUENCE [LARGE SCALE GENOMIC DNA]</scope>
</reference>
<dbReference type="AlphaFoldDB" id="A0A090FFQ9"/>
<dbReference type="Proteomes" id="UP000046373">
    <property type="component" value="Unassembled WGS sequence"/>
</dbReference>
<evidence type="ECO:0000313" key="2">
    <source>
        <dbReference type="EMBL" id="CDX17840.1"/>
    </source>
</evidence>
<proteinExistence type="predicted"/>
<name>A0A090FFQ9_MESPL</name>
<evidence type="ECO:0000256" key="1">
    <source>
        <dbReference type="SAM" id="MobiDB-lite"/>
    </source>
</evidence>
<dbReference type="EMBL" id="CCNE01000065">
    <property type="protein sequence ID" value="CDX62082.1"/>
    <property type="molecule type" value="Genomic_DNA"/>
</dbReference>
<feature type="region of interest" description="Disordered" evidence="1">
    <location>
        <begin position="7"/>
        <end position="36"/>
    </location>
</feature>
<evidence type="ECO:0000313" key="5">
    <source>
        <dbReference type="Proteomes" id="UP000046373"/>
    </source>
</evidence>
<evidence type="ECO:0000313" key="3">
    <source>
        <dbReference type="EMBL" id="CDX62082.1"/>
    </source>
</evidence>
<feature type="region of interest" description="Disordered" evidence="1">
    <location>
        <begin position="72"/>
        <end position="98"/>
    </location>
</feature>
<evidence type="ECO:0000313" key="4">
    <source>
        <dbReference type="Proteomes" id="UP000046122"/>
    </source>
</evidence>
<protein>
    <submittedName>
        <fullName evidence="2">Uncharacterized protein</fullName>
    </submittedName>
</protein>
<dbReference type="Proteomes" id="UP000046122">
    <property type="component" value="Unassembled WGS sequence"/>
</dbReference>
<gene>
    <name evidence="3" type="ORF">MPL3365_70242</name>
    <name evidence="2" type="ORF">MPLDJ20_110141</name>
</gene>